<reference evidence="6" key="1">
    <citation type="journal article" date="2023" name="IScience">
        <title>Live-bearing cockroach genome reveals convergent evolutionary mechanisms linked to viviparity in insects and beyond.</title>
        <authorList>
            <person name="Fouks B."/>
            <person name="Harrison M.C."/>
            <person name="Mikhailova A.A."/>
            <person name="Marchal E."/>
            <person name="English S."/>
            <person name="Carruthers M."/>
            <person name="Jennings E.C."/>
            <person name="Chiamaka E.L."/>
            <person name="Frigard R.A."/>
            <person name="Pippel M."/>
            <person name="Attardo G.M."/>
            <person name="Benoit J.B."/>
            <person name="Bornberg-Bauer E."/>
            <person name="Tobe S.S."/>
        </authorList>
    </citation>
    <scope>NUCLEOTIDE SEQUENCE</scope>
    <source>
        <strain evidence="6">Stay&amp;Tobe</strain>
    </source>
</reference>
<dbReference type="InterPro" id="IPR002048">
    <property type="entry name" value="EF_hand_dom"/>
</dbReference>
<organism evidence="6 7">
    <name type="scientific">Diploptera punctata</name>
    <name type="common">Pacific beetle cockroach</name>
    <dbReference type="NCBI Taxonomy" id="6984"/>
    <lineage>
        <taxon>Eukaryota</taxon>
        <taxon>Metazoa</taxon>
        <taxon>Ecdysozoa</taxon>
        <taxon>Arthropoda</taxon>
        <taxon>Hexapoda</taxon>
        <taxon>Insecta</taxon>
        <taxon>Pterygota</taxon>
        <taxon>Neoptera</taxon>
        <taxon>Polyneoptera</taxon>
        <taxon>Dictyoptera</taxon>
        <taxon>Blattodea</taxon>
        <taxon>Blaberoidea</taxon>
        <taxon>Blaberidae</taxon>
        <taxon>Diplopterinae</taxon>
        <taxon>Diploptera</taxon>
    </lineage>
</organism>
<sequence>MGSKSSRLLLEDEEVEEYVQLTYLKRTEILHLWDQFYSMDSDQVSRNKHCCLPVTYLEDFLPELKVNPFRDRLYDVFFLNRDQNGGVYFSFEEMLDMCSALSPKCPAKVKASWAFKVFDFNEDNAIDGQDLSLTLDRLTNKNQLSNNEKKEIIDTMMKEVNISKSGAISSREFVHVIMKMPDFSASFQMKA</sequence>
<dbReference type="AlphaFoldDB" id="A0AAD7ZP95"/>
<dbReference type="PROSITE" id="PS00018">
    <property type="entry name" value="EF_HAND_1"/>
    <property type="match status" value="1"/>
</dbReference>
<name>A0AAD7ZP95_DIPPU</name>
<dbReference type="SUPFAM" id="SSF47473">
    <property type="entry name" value="EF-hand"/>
    <property type="match status" value="1"/>
</dbReference>
<dbReference type="InterPro" id="IPR011992">
    <property type="entry name" value="EF-hand-dom_pair"/>
</dbReference>
<comment type="caution">
    <text evidence="6">The sequence shown here is derived from an EMBL/GenBank/DDBJ whole genome shotgun (WGS) entry which is preliminary data.</text>
</comment>
<dbReference type="EMBL" id="JASPKZ010007470">
    <property type="protein sequence ID" value="KAJ9584092.1"/>
    <property type="molecule type" value="Genomic_DNA"/>
</dbReference>
<evidence type="ECO:0000256" key="3">
    <source>
        <dbReference type="ARBA" id="ARBA00022837"/>
    </source>
</evidence>
<evidence type="ECO:0000256" key="4">
    <source>
        <dbReference type="ARBA" id="ARBA00022842"/>
    </source>
</evidence>
<dbReference type="PANTHER" id="PTHR45791:SF9">
    <property type="entry name" value="FREQUENIN-1-LIKE PROTEIN"/>
    <property type="match status" value="1"/>
</dbReference>
<protein>
    <recommendedName>
        <fullName evidence="5">EF-hand domain-containing protein</fullName>
    </recommendedName>
</protein>
<evidence type="ECO:0000313" key="6">
    <source>
        <dbReference type="EMBL" id="KAJ9584092.1"/>
    </source>
</evidence>
<dbReference type="GO" id="GO:0000287">
    <property type="term" value="F:magnesium ion binding"/>
    <property type="evidence" value="ECO:0007669"/>
    <property type="project" value="TreeGrafter"/>
</dbReference>
<evidence type="ECO:0000313" key="7">
    <source>
        <dbReference type="Proteomes" id="UP001233999"/>
    </source>
</evidence>
<keyword evidence="1" id="KW-0479">Metal-binding</keyword>
<dbReference type="InterPro" id="IPR051433">
    <property type="entry name" value="CIBP"/>
</dbReference>
<dbReference type="PANTHER" id="PTHR45791">
    <property type="entry name" value="CALCIUM AND INTEGRIN BINDING FAMILY MEMBER 2"/>
    <property type="match status" value="1"/>
</dbReference>
<evidence type="ECO:0000259" key="5">
    <source>
        <dbReference type="PROSITE" id="PS50222"/>
    </source>
</evidence>
<dbReference type="CDD" id="cd00051">
    <property type="entry name" value="EFh"/>
    <property type="match status" value="1"/>
</dbReference>
<dbReference type="GO" id="GO:0005509">
    <property type="term" value="F:calcium ion binding"/>
    <property type="evidence" value="ECO:0007669"/>
    <property type="project" value="InterPro"/>
</dbReference>
<feature type="domain" description="EF-hand" evidence="5">
    <location>
        <begin position="106"/>
        <end position="141"/>
    </location>
</feature>
<evidence type="ECO:0000256" key="1">
    <source>
        <dbReference type="ARBA" id="ARBA00022723"/>
    </source>
</evidence>
<keyword evidence="4" id="KW-0460">Magnesium</keyword>
<accession>A0AAD7ZP95</accession>
<dbReference type="InterPro" id="IPR018247">
    <property type="entry name" value="EF_Hand_1_Ca_BS"/>
</dbReference>
<dbReference type="FunFam" id="1.10.238.10:FF:000079">
    <property type="entry name" value="Calcium and integrin-binding family member 2"/>
    <property type="match status" value="1"/>
</dbReference>
<dbReference type="Proteomes" id="UP001233999">
    <property type="component" value="Unassembled WGS sequence"/>
</dbReference>
<evidence type="ECO:0000256" key="2">
    <source>
        <dbReference type="ARBA" id="ARBA00022737"/>
    </source>
</evidence>
<reference evidence="6" key="2">
    <citation type="submission" date="2023-05" db="EMBL/GenBank/DDBJ databases">
        <authorList>
            <person name="Fouks B."/>
        </authorList>
    </citation>
    <scope>NUCLEOTIDE SEQUENCE</scope>
    <source>
        <strain evidence="6">Stay&amp;Tobe</strain>
        <tissue evidence="6">Testes</tissue>
    </source>
</reference>
<keyword evidence="7" id="KW-1185">Reference proteome</keyword>
<keyword evidence="3" id="KW-0106">Calcium</keyword>
<dbReference type="PROSITE" id="PS50222">
    <property type="entry name" value="EF_HAND_2"/>
    <property type="match status" value="2"/>
</dbReference>
<feature type="domain" description="EF-hand" evidence="5">
    <location>
        <begin position="148"/>
        <end position="183"/>
    </location>
</feature>
<proteinExistence type="predicted"/>
<keyword evidence="2" id="KW-0677">Repeat</keyword>
<dbReference type="Gene3D" id="1.10.238.10">
    <property type="entry name" value="EF-hand"/>
    <property type="match status" value="2"/>
</dbReference>
<gene>
    <name evidence="6" type="ORF">L9F63_021564</name>
</gene>